<evidence type="ECO:0000313" key="1">
    <source>
        <dbReference type="EMBL" id="QVY60955.1"/>
    </source>
</evidence>
<dbReference type="RefSeq" id="WP_214475797.1">
    <property type="nucleotide sequence ID" value="NZ_CP071709.1"/>
</dbReference>
<name>A0ABX8FA13_9BACI</name>
<protein>
    <submittedName>
        <fullName evidence="1">RusA family crossover junction endodeoxyribonuclease</fullName>
    </submittedName>
</protein>
<gene>
    <name evidence="1" type="ORF">J1899_18590</name>
</gene>
<keyword evidence="2" id="KW-1185">Reference proteome</keyword>
<dbReference type="Pfam" id="PF05866">
    <property type="entry name" value="RusA"/>
    <property type="match status" value="1"/>
</dbReference>
<proteinExistence type="predicted"/>
<dbReference type="SUPFAM" id="SSF103084">
    <property type="entry name" value="Holliday junction resolvase RusA"/>
    <property type="match status" value="1"/>
</dbReference>
<dbReference type="InterPro" id="IPR036614">
    <property type="entry name" value="RusA-like_sf"/>
</dbReference>
<dbReference type="Gene3D" id="3.30.1330.70">
    <property type="entry name" value="Holliday junction resolvase RusA"/>
    <property type="match status" value="1"/>
</dbReference>
<sequence length="139" mass="16313">MHKLFIPIQPMGAVRTTQRQKFVDERAKKYLEYKRHIAWLTRQHIKTPTKNPILVDVTFYMPIPKSWSQKKKDHSNGAIHKSKPDIDNLIKGFFDSLNKVAWADDNQVYEVHSKKVYSFNPGIGFEIWEASEEKISLEV</sequence>
<dbReference type="EMBL" id="CP071709">
    <property type="protein sequence ID" value="QVY60955.1"/>
    <property type="molecule type" value="Genomic_DNA"/>
</dbReference>
<accession>A0ABX8FA13</accession>
<dbReference type="Proteomes" id="UP000679247">
    <property type="component" value="Chromosome"/>
</dbReference>
<dbReference type="InterPro" id="IPR008822">
    <property type="entry name" value="Endonuclease_RusA-like"/>
</dbReference>
<evidence type="ECO:0000313" key="2">
    <source>
        <dbReference type="Proteomes" id="UP000679247"/>
    </source>
</evidence>
<reference evidence="1 2" key="1">
    <citation type="submission" date="2021-03" db="EMBL/GenBank/DDBJ databases">
        <title>The first data on the complete genome of the tetrodotoxin-producing bacterium.</title>
        <authorList>
            <person name="Melnikova D.I."/>
            <person name="Nijland R."/>
            <person name="Magarlamov T.Y."/>
        </authorList>
    </citation>
    <scope>NUCLEOTIDE SEQUENCE [LARGE SCALE GENOMIC DNA]</scope>
    <source>
        <strain evidence="1 2">1839</strain>
    </source>
</reference>
<organism evidence="1 2">
    <name type="scientific">Cytobacillus gottheilii</name>
    <dbReference type="NCBI Taxonomy" id="859144"/>
    <lineage>
        <taxon>Bacteria</taxon>
        <taxon>Bacillati</taxon>
        <taxon>Bacillota</taxon>
        <taxon>Bacilli</taxon>
        <taxon>Bacillales</taxon>
        <taxon>Bacillaceae</taxon>
        <taxon>Cytobacillus</taxon>
    </lineage>
</organism>